<keyword evidence="3" id="KW-1185">Reference proteome</keyword>
<dbReference type="InterPro" id="IPR007111">
    <property type="entry name" value="NACHT_NTPase"/>
</dbReference>
<dbReference type="InterPro" id="IPR015943">
    <property type="entry name" value="WD40/YVTN_repeat-like_dom_sf"/>
</dbReference>
<comment type="caution">
    <text evidence="2">The sequence shown here is derived from an EMBL/GenBank/DDBJ whole genome shotgun (WGS) entry which is preliminary data.</text>
</comment>
<dbReference type="Gene3D" id="2.130.10.10">
    <property type="entry name" value="YVTN repeat-like/Quinoprotein amine dehydrogenase"/>
    <property type="match status" value="2"/>
</dbReference>
<sequence>MASVNLQEKANFTRLSRLLVDKGTEALRNTLDTIHPPSNLPAVLNANRTTLLKLKPRVINDTQWDLLFPPSGNPPDSKTFDVTLLTVLLRNLAGLPPPATGWNTMPPDTDHSPQANITRIKLFRNQVYGHVASTEVDKITFDNLWQKISKALLDLKIPQKEIDDLKTCPLGPEEKVYWQSLKEWVLKEEECKNMLDDLTRGVSLIHSQQKDDRGVIEQIHQGIQQLCTSSLSESEHPRPTHDSEESKASEKPSMNVEGQLLQKLAKHNFKSKIKSKVKFFHPGTREWLLKQIYRWFANEDEPRLLLLTAGPGFGKSVFAAKVCEIFEKEGRLAACHFCDFGTSNLNDPMTMLQSLASHMCQNIVGFKEKLLDQLKRPHKADSLKNAFQIYLQNPLDELVVEHSLIVIDGLDESATDDKSDMVKLIADNFPDLPGYVKVLVTSRPELSLRKLDHIEVIEVGVNDVDNQSDILKYLNVRLPTLAAKDEMNRSAARDKMNRLAARDEMNRSSYIFIVNAVLDAIVEKCEGSFLYAFHVQHELGKREDLDTITFQDIMSFLPKGMASIYEAYFRRLEIELEAAMKRNPDLFKLLELLVAMKAGLPLKFVARVLDLAFDCRETKKIINEVNEAVSCLLYVSDDVITVFHKSVYDWLLANGYDDHEYTVKVSDGEKRLWLLCKQVFNEIKRNVSLGHDLKFTNEVTHALEYGHEYLLACQIKDCFSWFVDMIIVHVLLSIHPKSTRIFSPKNIMENFLRSDLKKILEKALRIEVALSVQLRKRISWHFNEISYLMNHKIVRVFKEGSAIRYSYLESVLDYSPEGCFTDDERKMAEVILAKSPRCVKRKSVGTKLLKPLVTSLFSSDIVAVGVSSSKKLAAIALENGTICVLSLPELIQLWQYSTGHKCISCCTFAPDDTVVLYGKLETVLNIKEKKEAAFFGREVERFKSCAFSPNGKRLITNDGSDTLKLWDVVRRSLVSVLSAGAPVDCCAFTTTGLFIIGTNYANEHAYCVWNSITLQRVDQRTSFNGSMRSYFYCNVPSYFYGNKRKKKDGTLMSERCNRCFRQECKELIPSERFGIMRLMLMGRPMMSGNGQISSTGIYKEVDCIFNLDSEESLNVIESIHFTTVAAWEIFIETAQRFTGKNFFLDIAAIGDDCWLYSDERKLVVFSAVPPKENQSSLSRPTCVLWCSFSPDGTRLATCTSDGFINMWNIETFQIYERFRSNIETPFAACWWSDKYLFVCHVLDTIPSLSRYPVDRTLKIAITKKQAMSLCSVNCEFLSFFRFLDFSEGYLSFECSPTEPVKVVNVKKLGQPKIVILPGIEFVKSIAVSSRASFVLGVGRRCYTLWKKDETQPSVYDVFVCFGTSLSGVEESLASFGMFARCDECCFSNDSKFAIVSLVFMSPMTARKQFMFIDLETGIATMDEIHDDERPRSNAISKVFCTNTVVIHLTPNMINIFDLESWKRLESSFQRHLNKEFVIHSKLSPTGTVLAVPRVTGDMEFFHLRIPKYSSVSNGQKNWERLGGVKFVFPGLGCLGITPEVKKKIDESLSRLSRFENIPKGTLPGPGRFGKIPKVEKRIKERFLGPSRSENISKVEKKVKESLPGPGKFGNIIES</sequence>
<dbReference type="PANTHER" id="PTHR10039">
    <property type="entry name" value="AMELOGENIN"/>
    <property type="match status" value="1"/>
</dbReference>
<dbReference type="InterPro" id="IPR019775">
    <property type="entry name" value="WD40_repeat_CS"/>
</dbReference>
<dbReference type="SUPFAM" id="SSF52540">
    <property type="entry name" value="P-loop containing nucleoside triphosphate hydrolases"/>
    <property type="match status" value="1"/>
</dbReference>
<feature type="region of interest" description="Disordered" evidence="1">
    <location>
        <begin position="230"/>
        <end position="254"/>
    </location>
</feature>
<dbReference type="PROSITE" id="PS00678">
    <property type="entry name" value="WD_REPEATS_1"/>
    <property type="match status" value="1"/>
</dbReference>
<accession>A0A6S7JAR2</accession>
<evidence type="ECO:0000256" key="1">
    <source>
        <dbReference type="SAM" id="MobiDB-lite"/>
    </source>
</evidence>
<dbReference type="Proteomes" id="UP001152795">
    <property type="component" value="Unassembled WGS sequence"/>
</dbReference>
<evidence type="ECO:0000313" key="2">
    <source>
        <dbReference type="EMBL" id="CAB4027817.1"/>
    </source>
</evidence>
<dbReference type="InterPro" id="IPR027417">
    <property type="entry name" value="P-loop_NTPase"/>
</dbReference>
<organism evidence="2 3">
    <name type="scientific">Paramuricea clavata</name>
    <name type="common">Red gorgonian</name>
    <name type="synonym">Violescent sea-whip</name>
    <dbReference type="NCBI Taxonomy" id="317549"/>
    <lineage>
        <taxon>Eukaryota</taxon>
        <taxon>Metazoa</taxon>
        <taxon>Cnidaria</taxon>
        <taxon>Anthozoa</taxon>
        <taxon>Octocorallia</taxon>
        <taxon>Malacalcyonacea</taxon>
        <taxon>Plexauridae</taxon>
        <taxon>Paramuricea</taxon>
    </lineage>
</organism>
<dbReference type="SUPFAM" id="SSF50998">
    <property type="entry name" value="Quinoprotein alcohol dehydrogenase-like"/>
    <property type="match status" value="1"/>
</dbReference>
<evidence type="ECO:0000313" key="3">
    <source>
        <dbReference type="Proteomes" id="UP001152795"/>
    </source>
</evidence>
<name>A0A6S7JAR2_PARCT</name>
<gene>
    <name evidence="2" type="ORF">PACLA_8A042291</name>
</gene>
<dbReference type="InterPro" id="IPR001680">
    <property type="entry name" value="WD40_rpt"/>
</dbReference>
<dbReference type="InterPro" id="IPR041249">
    <property type="entry name" value="HEPN_DZIP3"/>
</dbReference>
<dbReference type="InterPro" id="IPR036322">
    <property type="entry name" value="WD40_repeat_dom_sf"/>
</dbReference>
<dbReference type="SMART" id="SM00320">
    <property type="entry name" value="WD40"/>
    <property type="match status" value="2"/>
</dbReference>
<dbReference type="PANTHER" id="PTHR10039:SF17">
    <property type="entry name" value="FUNGAL STAND N-TERMINAL GOODBYE DOMAIN-CONTAINING PROTEIN-RELATED"/>
    <property type="match status" value="1"/>
</dbReference>
<dbReference type="GO" id="GO:0016874">
    <property type="term" value="F:ligase activity"/>
    <property type="evidence" value="ECO:0007669"/>
    <property type="project" value="UniProtKB-KW"/>
</dbReference>
<dbReference type="Pfam" id="PF18738">
    <property type="entry name" value="HEPN_DZIP3"/>
    <property type="match status" value="1"/>
</dbReference>
<dbReference type="SUPFAM" id="SSF50978">
    <property type="entry name" value="WD40 repeat-like"/>
    <property type="match status" value="1"/>
</dbReference>
<dbReference type="InterPro" id="IPR056884">
    <property type="entry name" value="NPHP3-like_N"/>
</dbReference>
<dbReference type="InterPro" id="IPR011047">
    <property type="entry name" value="Quinoprotein_ADH-like_sf"/>
</dbReference>
<dbReference type="OrthoDB" id="163438at2759"/>
<keyword evidence="2" id="KW-0436">Ligase</keyword>
<dbReference type="PROSITE" id="PS50837">
    <property type="entry name" value="NACHT"/>
    <property type="match status" value="1"/>
</dbReference>
<dbReference type="Pfam" id="PF00400">
    <property type="entry name" value="WD40"/>
    <property type="match status" value="2"/>
</dbReference>
<proteinExistence type="predicted"/>
<feature type="compositionally biased region" description="Basic and acidic residues" evidence="1">
    <location>
        <begin position="233"/>
        <end position="250"/>
    </location>
</feature>
<protein>
    <submittedName>
        <fullName evidence="2">E3 ubiquitin- ligase DZIP3</fullName>
    </submittedName>
</protein>
<dbReference type="EMBL" id="CACRXK020015036">
    <property type="protein sequence ID" value="CAB4027817.1"/>
    <property type="molecule type" value="Genomic_DNA"/>
</dbReference>
<dbReference type="PROSITE" id="PS50082">
    <property type="entry name" value="WD_REPEATS_2"/>
    <property type="match status" value="2"/>
</dbReference>
<dbReference type="Pfam" id="PF24883">
    <property type="entry name" value="NPHP3_N"/>
    <property type="match status" value="1"/>
</dbReference>
<dbReference type="Gene3D" id="3.40.50.300">
    <property type="entry name" value="P-loop containing nucleotide triphosphate hydrolases"/>
    <property type="match status" value="1"/>
</dbReference>
<reference evidence="2" key="1">
    <citation type="submission" date="2020-04" db="EMBL/GenBank/DDBJ databases">
        <authorList>
            <person name="Alioto T."/>
            <person name="Alioto T."/>
            <person name="Gomez Garrido J."/>
        </authorList>
    </citation>
    <scope>NUCLEOTIDE SEQUENCE</scope>
    <source>
        <strain evidence="2">A484AB</strain>
    </source>
</reference>